<evidence type="ECO:0000256" key="6">
    <source>
        <dbReference type="PROSITE-ProRule" id="PRU00782"/>
    </source>
</evidence>
<dbReference type="SMART" id="SM00015">
    <property type="entry name" value="IQ"/>
    <property type="match status" value="4"/>
</dbReference>
<feature type="compositionally biased region" description="Low complexity" evidence="7">
    <location>
        <begin position="489"/>
        <end position="507"/>
    </location>
</feature>
<keyword evidence="10" id="KW-1185">Reference proteome</keyword>
<comment type="caution">
    <text evidence="9">The sequence shown here is derived from an EMBL/GenBank/DDBJ whole genome shotgun (WGS) entry which is preliminary data.</text>
</comment>
<dbReference type="PROSITE" id="PS50096">
    <property type="entry name" value="IQ"/>
    <property type="match status" value="3"/>
</dbReference>
<feature type="region of interest" description="Disordered" evidence="7">
    <location>
        <begin position="489"/>
        <end position="510"/>
    </location>
</feature>
<keyword evidence="3 6" id="KW-0518">Myosin</keyword>
<dbReference type="Proteomes" id="UP001189429">
    <property type="component" value="Unassembled WGS sequence"/>
</dbReference>
<dbReference type="Gene3D" id="1.20.5.4820">
    <property type="match status" value="1"/>
</dbReference>
<dbReference type="Pfam" id="PF00063">
    <property type="entry name" value="Myosin_head"/>
    <property type="match status" value="1"/>
</dbReference>
<keyword evidence="5 6" id="KW-0009">Actin-binding</keyword>
<dbReference type="PANTHER" id="PTHR13140">
    <property type="entry name" value="MYOSIN"/>
    <property type="match status" value="1"/>
</dbReference>
<evidence type="ECO:0000256" key="7">
    <source>
        <dbReference type="SAM" id="MobiDB-lite"/>
    </source>
</evidence>
<dbReference type="SMART" id="SM00242">
    <property type="entry name" value="MYSc"/>
    <property type="match status" value="1"/>
</dbReference>
<evidence type="ECO:0000256" key="5">
    <source>
        <dbReference type="ARBA" id="ARBA00023203"/>
    </source>
</evidence>
<protein>
    <recommendedName>
        <fullName evidence="8">Myosin motor domain-containing protein</fullName>
    </recommendedName>
</protein>
<evidence type="ECO:0000256" key="2">
    <source>
        <dbReference type="ARBA" id="ARBA00022840"/>
    </source>
</evidence>
<evidence type="ECO:0000313" key="9">
    <source>
        <dbReference type="EMBL" id="CAK0802707.1"/>
    </source>
</evidence>
<feature type="domain" description="Myosin motor" evidence="8">
    <location>
        <begin position="1"/>
        <end position="657"/>
    </location>
</feature>
<feature type="binding site" evidence="6">
    <location>
        <begin position="31"/>
        <end position="38"/>
    </location>
    <ligand>
        <name>ATP</name>
        <dbReference type="ChEBI" id="CHEBI:30616"/>
    </ligand>
</feature>
<dbReference type="InterPro" id="IPR036961">
    <property type="entry name" value="Kinesin_motor_dom_sf"/>
</dbReference>
<dbReference type="Pfam" id="PF00612">
    <property type="entry name" value="IQ"/>
    <property type="match status" value="2"/>
</dbReference>
<keyword evidence="2 6" id="KW-0067">ATP-binding</keyword>
<feature type="region of interest" description="Disordered" evidence="7">
    <location>
        <begin position="755"/>
        <end position="847"/>
    </location>
</feature>
<name>A0ABN9QDP0_9DINO</name>
<keyword evidence="1 6" id="KW-0547">Nucleotide-binding</keyword>
<dbReference type="CDD" id="cd00124">
    <property type="entry name" value="MYSc"/>
    <property type="match status" value="1"/>
</dbReference>
<feature type="compositionally biased region" description="Basic and acidic residues" evidence="7">
    <location>
        <begin position="832"/>
        <end position="847"/>
    </location>
</feature>
<dbReference type="PRINTS" id="PR00193">
    <property type="entry name" value="MYOSINHEAVY"/>
</dbReference>
<evidence type="ECO:0000256" key="3">
    <source>
        <dbReference type="ARBA" id="ARBA00023123"/>
    </source>
</evidence>
<dbReference type="InterPro" id="IPR001609">
    <property type="entry name" value="Myosin_head_motor_dom-like"/>
</dbReference>
<dbReference type="PANTHER" id="PTHR13140:SF706">
    <property type="entry name" value="DILUTE CLASS UNCONVENTIONAL MYOSIN, ISOFORM C"/>
    <property type="match status" value="1"/>
</dbReference>
<dbReference type="Gene3D" id="1.10.10.820">
    <property type="match status" value="1"/>
</dbReference>
<dbReference type="Gene3D" id="3.40.850.10">
    <property type="entry name" value="Kinesin motor domain"/>
    <property type="match status" value="1"/>
</dbReference>
<dbReference type="PROSITE" id="PS51456">
    <property type="entry name" value="MYOSIN_MOTOR"/>
    <property type="match status" value="1"/>
</dbReference>
<feature type="region of interest" description="Actin-binding" evidence="6">
    <location>
        <begin position="524"/>
        <end position="546"/>
    </location>
</feature>
<comment type="similarity">
    <text evidence="6">Belongs to the TRAFAC class myosin-kinesin ATPase superfamily. Myosin family.</text>
</comment>
<dbReference type="SUPFAM" id="SSF52540">
    <property type="entry name" value="P-loop containing nucleoside triphosphate hydrolases"/>
    <property type="match status" value="1"/>
</dbReference>
<dbReference type="Gene3D" id="1.20.120.720">
    <property type="entry name" value="Myosin VI head, motor domain, U50 subdomain"/>
    <property type="match status" value="1"/>
</dbReference>
<proteinExistence type="inferred from homology"/>
<dbReference type="InterPro" id="IPR027417">
    <property type="entry name" value="P-loop_NTPase"/>
</dbReference>
<accession>A0ABN9QDP0</accession>
<evidence type="ECO:0000313" key="10">
    <source>
        <dbReference type="Proteomes" id="UP001189429"/>
    </source>
</evidence>
<evidence type="ECO:0000259" key="8">
    <source>
        <dbReference type="PROSITE" id="PS51456"/>
    </source>
</evidence>
<keyword evidence="4 6" id="KW-0505">Motor protein</keyword>
<dbReference type="EMBL" id="CAUYUJ010002858">
    <property type="protein sequence ID" value="CAK0802707.1"/>
    <property type="molecule type" value="Genomic_DNA"/>
</dbReference>
<dbReference type="CDD" id="cd23767">
    <property type="entry name" value="IQCD"/>
    <property type="match status" value="1"/>
</dbReference>
<sequence>MDLPPHLFSVGAASYTAMLGDSKNQSIIISGESGAGKTEATKRILTYFAGLQGKKADDLMGRTASLGSMGIEDQILRANPILEGFGNAKTVRNDNSSRFGKFIDIEFDTSGKLRSAKISNYLLEKSRIVTQQPNERNYHAFYMMCAGAASMELNSLLCLHDAMDHNYVCTTTQVEGVNDSSEFQEMMDCMNSLGFSGDERDSILKITAAVLHLGDLEFEEMENSDHGTRITDQQKTEIICKLMQVEAADFTKIYQYKTLEDPFTKKIIDMPQNPGGASDTRHSMAKCLYSRLFDWLVWRINESTKAKQGGGQSRKIGILDIYGFEVFEWNSFEQLCINFANEKLQQHFNSHMFTLEQQLYNEEGISWSHIVFQDNREIIDSLEKKPLGLFCIIDSECLMPNGKDATCLNKVYTSFKTSKIVYKPSRFADTNFAVAHYAGPVIYDIVSFLEKNTDKLHADIINLGKGSKMPMLKALFSDAKFAPELRSAGGSAAGAKSRAAPKAAAGSERAKQHVTVSMMFRSQLDQLVEDLNQTNPRYVRCIKPNGNKAPHDFDSLEIQRQLRCAGMLESIRIRRAGYSVRRPFKEFFNRFRILTPTISAGGRVDPDFKALCASLLQTIEARFEKEGTALPAKSWQIGRSKIFMKDDMQARLEKAMTGAIQEYVVRVQRRLRGWLARRRFKAMRRAAAQLQSALRTLGCKCAYKERLRQTKACIGMQAALRMLVKRQLFSRRRAAAVLIQRRVRGWATRRKIGKLKGKNAAERIKRQREEEEQRAEMDRLKKAQQEKEREMEEMRRQMEVERQQAQEEAERRMSELEKSIGPGSPLPGPSPKDSEELEKLRQETPRL</sequence>
<gene>
    <name evidence="9" type="ORF">PCOR1329_LOCUS10117</name>
</gene>
<dbReference type="Gene3D" id="1.20.5.190">
    <property type="match status" value="1"/>
</dbReference>
<organism evidence="9 10">
    <name type="scientific">Prorocentrum cordatum</name>
    <dbReference type="NCBI Taxonomy" id="2364126"/>
    <lineage>
        <taxon>Eukaryota</taxon>
        <taxon>Sar</taxon>
        <taxon>Alveolata</taxon>
        <taxon>Dinophyceae</taxon>
        <taxon>Prorocentrales</taxon>
        <taxon>Prorocentraceae</taxon>
        <taxon>Prorocentrum</taxon>
    </lineage>
</organism>
<feature type="compositionally biased region" description="Basic and acidic residues" evidence="7">
    <location>
        <begin position="759"/>
        <end position="818"/>
    </location>
</feature>
<evidence type="ECO:0000256" key="4">
    <source>
        <dbReference type="ARBA" id="ARBA00023175"/>
    </source>
</evidence>
<evidence type="ECO:0000256" key="1">
    <source>
        <dbReference type="ARBA" id="ARBA00022741"/>
    </source>
</evidence>
<reference evidence="9" key="1">
    <citation type="submission" date="2023-10" db="EMBL/GenBank/DDBJ databases">
        <authorList>
            <person name="Chen Y."/>
            <person name="Shah S."/>
            <person name="Dougan E. K."/>
            <person name="Thang M."/>
            <person name="Chan C."/>
        </authorList>
    </citation>
    <scope>NUCLEOTIDE SEQUENCE [LARGE SCALE GENOMIC DNA]</scope>
</reference>
<dbReference type="Gene3D" id="1.20.58.530">
    <property type="match status" value="1"/>
</dbReference>
<dbReference type="InterPro" id="IPR000048">
    <property type="entry name" value="IQ_motif_EF-hand-BS"/>
</dbReference>